<dbReference type="RefSeq" id="WP_155091912.1">
    <property type="nucleotide sequence ID" value="NZ_CP102754.1"/>
</dbReference>
<name>A0A6I3LMQ3_9FLAO</name>
<dbReference type="PANTHER" id="PTHR31126">
    <property type="entry name" value="TYROSINE-PROTEIN PHOSPHATASE"/>
    <property type="match status" value="1"/>
</dbReference>
<dbReference type="PANTHER" id="PTHR31126:SF1">
    <property type="entry name" value="TYROSINE SPECIFIC PROTEIN PHOSPHATASES DOMAIN-CONTAINING PROTEIN"/>
    <property type="match status" value="1"/>
</dbReference>
<dbReference type="EMBL" id="WMJX01000011">
    <property type="protein sequence ID" value="MTG97871.1"/>
    <property type="molecule type" value="Genomic_DNA"/>
</dbReference>
<keyword evidence="3" id="KW-1185">Reference proteome</keyword>
<comment type="similarity">
    <text evidence="1">Belongs to the protein-tyrosine phosphatase family.</text>
</comment>
<sequence>MLKSSNLLHTSQNPVQLSSSKLTLEGQTNFRDLGGIPNKEGVPIKEGIIFRSGQLNDLTYQDIKLLGELNLTSVIDFRSKQEVSLQPHKLPNCTTNAIHLPITPGKITPSSIEKIVVSGDVEGANEYLLSIYRQLVLENQKEYRLFFEQLINNQGTPTLFNCTAGKDRTGFAAVLFLSALDIERELIYEDYLKTNHSVQTMINQLSAVYQLEHENQKQAFNDMMTVKEAYLNEIFHIIDKEYSSIDHYLTKQLKVDKEKIQSIYLNV</sequence>
<accession>A0A6I3LMQ3</accession>
<evidence type="ECO:0000313" key="2">
    <source>
        <dbReference type="EMBL" id="MTG97871.1"/>
    </source>
</evidence>
<reference evidence="2 3" key="1">
    <citation type="submission" date="2019-11" db="EMBL/GenBank/DDBJ databases">
        <title>Genome of Strain BIT-d1.</title>
        <authorList>
            <person name="Yang Y."/>
        </authorList>
    </citation>
    <scope>NUCLEOTIDE SEQUENCE [LARGE SCALE GENOMIC DNA]</scope>
    <source>
        <strain evidence="2 3">BIT-d1</strain>
    </source>
</reference>
<comment type="caution">
    <text evidence="2">The sequence shown here is derived from an EMBL/GenBank/DDBJ whole genome shotgun (WGS) entry which is preliminary data.</text>
</comment>
<protein>
    <submittedName>
        <fullName evidence="2">Protein-tyrosine-phosphatase</fullName>
    </submittedName>
</protein>
<dbReference type="InterPro" id="IPR029021">
    <property type="entry name" value="Prot-tyrosine_phosphatase-like"/>
</dbReference>
<dbReference type="GO" id="GO:0004721">
    <property type="term" value="F:phosphoprotein phosphatase activity"/>
    <property type="evidence" value="ECO:0007669"/>
    <property type="project" value="InterPro"/>
</dbReference>
<dbReference type="Pfam" id="PF13350">
    <property type="entry name" value="Y_phosphatase3"/>
    <property type="match status" value="1"/>
</dbReference>
<dbReference type="InterPro" id="IPR026893">
    <property type="entry name" value="Tyr/Ser_Pase_IphP-type"/>
</dbReference>
<dbReference type="AlphaFoldDB" id="A0A6I3LMQ3"/>
<evidence type="ECO:0000313" key="3">
    <source>
        <dbReference type="Proteomes" id="UP000438760"/>
    </source>
</evidence>
<dbReference type="SUPFAM" id="SSF52799">
    <property type="entry name" value="(Phosphotyrosine protein) phosphatases II"/>
    <property type="match status" value="1"/>
</dbReference>
<dbReference type="Proteomes" id="UP000438760">
    <property type="component" value="Unassembled WGS sequence"/>
</dbReference>
<organism evidence="2 3">
    <name type="scientific">Myroides albus</name>
    <dbReference type="NCBI Taxonomy" id="2562892"/>
    <lineage>
        <taxon>Bacteria</taxon>
        <taxon>Pseudomonadati</taxon>
        <taxon>Bacteroidota</taxon>
        <taxon>Flavobacteriia</taxon>
        <taxon>Flavobacteriales</taxon>
        <taxon>Flavobacteriaceae</taxon>
        <taxon>Myroides</taxon>
    </lineage>
</organism>
<dbReference type="OrthoDB" id="1188001at2"/>
<dbReference type="Gene3D" id="3.90.190.10">
    <property type="entry name" value="Protein tyrosine phosphatase superfamily"/>
    <property type="match status" value="1"/>
</dbReference>
<proteinExistence type="inferred from homology"/>
<gene>
    <name evidence="2" type="ORF">GJV76_06900</name>
</gene>
<evidence type="ECO:0000256" key="1">
    <source>
        <dbReference type="ARBA" id="ARBA00009580"/>
    </source>
</evidence>